<dbReference type="PRINTS" id="PR00111">
    <property type="entry name" value="ABHYDROLASE"/>
</dbReference>
<evidence type="ECO:0000313" key="3">
    <source>
        <dbReference type="Proteomes" id="UP000070184"/>
    </source>
</evidence>
<dbReference type="PANTHER" id="PTHR43798:SF33">
    <property type="entry name" value="HYDROLASE, PUTATIVE (AFU_ORTHOLOGUE AFUA_2G14860)-RELATED"/>
    <property type="match status" value="1"/>
</dbReference>
<dbReference type="SUPFAM" id="SSF53474">
    <property type="entry name" value="alpha/beta-Hydrolases"/>
    <property type="match status" value="1"/>
</dbReference>
<dbReference type="Proteomes" id="UP000070184">
    <property type="component" value="Unassembled WGS sequence"/>
</dbReference>
<accession>A0A133U8T4</accession>
<dbReference type="GO" id="GO:0016020">
    <property type="term" value="C:membrane"/>
    <property type="evidence" value="ECO:0007669"/>
    <property type="project" value="TreeGrafter"/>
</dbReference>
<comment type="caution">
    <text evidence="2">The sequence shown here is derived from an EMBL/GenBank/DDBJ whole genome shotgun (WGS) entry which is preliminary data.</text>
</comment>
<name>A0A133U8T4_9EURY</name>
<dbReference type="PANTHER" id="PTHR43798">
    <property type="entry name" value="MONOACYLGLYCEROL LIPASE"/>
    <property type="match status" value="1"/>
</dbReference>
<dbReference type="InterPro" id="IPR050266">
    <property type="entry name" value="AB_hydrolase_sf"/>
</dbReference>
<proteinExistence type="predicted"/>
<dbReference type="InterPro" id="IPR029058">
    <property type="entry name" value="AB_hydrolase_fold"/>
</dbReference>
<evidence type="ECO:0000259" key="1">
    <source>
        <dbReference type="Pfam" id="PF12697"/>
    </source>
</evidence>
<sequence>MVFKDDFDGSIIDSSYGQVGYRVFGQGKSVVLVHGAGGSYGFWSEQVGNLDCKIITVTLPGHGGLSREGDVSVEVYAECVDLVVEELNLDEPVVIGHSMGGAITLTYALIHDVEKIGLISTGARLPIRENLLRRSRENKEVIMEFVLNWGFAPGVDERIKEDFRRIMLNVSVDTLYQDLKACKDFDLRGDLDHIRAPSLILYGSIDKMTSPSLVRELERLPNSKSEVVEGAGHMLPLERPVETNSILNNWISE</sequence>
<dbReference type="Gene3D" id="3.40.50.1820">
    <property type="entry name" value="alpha/beta hydrolase"/>
    <property type="match status" value="1"/>
</dbReference>
<keyword evidence="3" id="KW-1185">Reference proteome</keyword>
<gene>
    <name evidence="2" type="ORF">AKJ61_00465</name>
</gene>
<protein>
    <recommendedName>
        <fullName evidence="1">AB hydrolase-1 domain-containing protein</fullName>
    </recommendedName>
</protein>
<dbReference type="InterPro" id="IPR000073">
    <property type="entry name" value="AB_hydrolase_1"/>
</dbReference>
<evidence type="ECO:0000313" key="2">
    <source>
        <dbReference type="EMBL" id="KXA90546.1"/>
    </source>
</evidence>
<dbReference type="EMBL" id="LHXK01000003">
    <property type="protein sequence ID" value="KXA90546.1"/>
    <property type="molecule type" value="Genomic_DNA"/>
</dbReference>
<reference evidence="2 3" key="1">
    <citation type="journal article" date="2016" name="Sci. Rep.">
        <title>Metabolic traits of an uncultured archaeal lineage -MSBL1- from brine pools of the Red Sea.</title>
        <authorList>
            <person name="Mwirichia R."/>
            <person name="Alam I."/>
            <person name="Rashid M."/>
            <person name="Vinu M."/>
            <person name="Ba-Alawi W."/>
            <person name="Anthony Kamau A."/>
            <person name="Kamanda Ngugi D."/>
            <person name="Goker M."/>
            <person name="Klenk H.P."/>
            <person name="Bajic V."/>
            <person name="Stingl U."/>
        </authorList>
    </citation>
    <scope>NUCLEOTIDE SEQUENCE [LARGE SCALE GENOMIC DNA]</scope>
    <source>
        <strain evidence="2">SCGC-AAA259B11</strain>
    </source>
</reference>
<dbReference type="AlphaFoldDB" id="A0A133U8T4"/>
<dbReference type="Pfam" id="PF12697">
    <property type="entry name" value="Abhydrolase_6"/>
    <property type="match status" value="1"/>
</dbReference>
<organism evidence="2 3">
    <name type="scientific">candidate division MSBL1 archaeon SCGC-AAA259B11</name>
    <dbReference type="NCBI Taxonomy" id="1698260"/>
    <lineage>
        <taxon>Archaea</taxon>
        <taxon>Methanobacteriati</taxon>
        <taxon>Methanobacteriota</taxon>
        <taxon>candidate division MSBL1</taxon>
    </lineage>
</organism>
<feature type="domain" description="AB hydrolase-1" evidence="1">
    <location>
        <begin position="30"/>
        <end position="243"/>
    </location>
</feature>